<reference evidence="2" key="1">
    <citation type="submission" date="2016-10" db="EMBL/GenBank/DDBJ databases">
        <authorList>
            <person name="Varghese N."/>
            <person name="Submissions S."/>
        </authorList>
    </citation>
    <scope>NUCLEOTIDE SEQUENCE [LARGE SCALE GENOMIC DNA]</scope>
    <source>
        <strain evidence="2">CGMCC 4.3568</strain>
    </source>
</reference>
<accession>A0A1I0YLD0</accession>
<dbReference type="Proteomes" id="UP000243799">
    <property type="component" value="Unassembled WGS sequence"/>
</dbReference>
<dbReference type="EMBL" id="FOKG01000005">
    <property type="protein sequence ID" value="SFB13737.1"/>
    <property type="molecule type" value="Genomic_DNA"/>
</dbReference>
<dbReference type="AlphaFoldDB" id="A0A1I0YLD0"/>
<name>A0A1I0YLD0_9PSEU</name>
<keyword evidence="2" id="KW-1185">Reference proteome</keyword>
<sequence length="52" mass="6022">MLPSPLVELCDVRLDEHEVRVYLKREDVIRGEEHLPLNESLAYAVDRGMTLT</sequence>
<gene>
    <name evidence="1" type="ORF">SAMN05216266_105155</name>
</gene>
<evidence type="ECO:0000313" key="1">
    <source>
        <dbReference type="EMBL" id="SFB13737.1"/>
    </source>
</evidence>
<protein>
    <submittedName>
        <fullName evidence="1">Uncharacterized protein</fullName>
    </submittedName>
</protein>
<proteinExistence type="predicted"/>
<dbReference type="RefSeq" id="WP_245788270.1">
    <property type="nucleotide sequence ID" value="NZ_FOKG01000005.1"/>
</dbReference>
<organism evidence="1 2">
    <name type="scientific">Amycolatopsis marina</name>
    <dbReference type="NCBI Taxonomy" id="490629"/>
    <lineage>
        <taxon>Bacteria</taxon>
        <taxon>Bacillati</taxon>
        <taxon>Actinomycetota</taxon>
        <taxon>Actinomycetes</taxon>
        <taxon>Pseudonocardiales</taxon>
        <taxon>Pseudonocardiaceae</taxon>
        <taxon>Amycolatopsis</taxon>
    </lineage>
</organism>
<evidence type="ECO:0000313" key="2">
    <source>
        <dbReference type="Proteomes" id="UP000243799"/>
    </source>
</evidence>
<dbReference type="STRING" id="490629.SAMN05216266_105155"/>